<dbReference type="Proteomes" id="UP001302812">
    <property type="component" value="Unassembled WGS sequence"/>
</dbReference>
<gene>
    <name evidence="1" type="ORF">N656DRAFT_275305</name>
</gene>
<evidence type="ECO:0000313" key="1">
    <source>
        <dbReference type="EMBL" id="KAK4116803.1"/>
    </source>
</evidence>
<dbReference type="AlphaFoldDB" id="A0AAN6TLT3"/>
<reference evidence="1" key="2">
    <citation type="submission" date="2023-05" db="EMBL/GenBank/DDBJ databases">
        <authorList>
            <consortium name="Lawrence Berkeley National Laboratory"/>
            <person name="Steindorff A."/>
            <person name="Hensen N."/>
            <person name="Bonometti L."/>
            <person name="Westerberg I."/>
            <person name="Brannstrom I.O."/>
            <person name="Guillou S."/>
            <person name="Cros-Aarteil S."/>
            <person name="Calhoun S."/>
            <person name="Haridas S."/>
            <person name="Kuo A."/>
            <person name="Mondo S."/>
            <person name="Pangilinan J."/>
            <person name="Riley R."/>
            <person name="Labutti K."/>
            <person name="Andreopoulos B."/>
            <person name="Lipzen A."/>
            <person name="Chen C."/>
            <person name="Yanf M."/>
            <person name="Daum C."/>
            <person name="Ng V."/>
            <person name="Clum A."/>
            <person name="Ohm R."/>
            <person name="Martin F."/>
            <person name="Silar P."/>
            <person name="Natvig D."/>
            <person name="Lalanne C."/>
            <person name="Gautier V."/>
            <person name="Ament-Velasquez S.L."/>
            <person name="Kruys A."/>
            <person name="Hutchinson M.I."/>
            <person name="Powell A.J."/>
            <person name="Barry K."/>
            <person name="Miller A.N."/>
            <person name="Grigoriev I.V."/>
            <person name="Debuchy R."/>
            <person name="Gladieux P."/>
            <person name="Thoren M.H."/>
            <person name="Johannesson H."/>
        </authorList>
    </citation>
    <scope>NUCLEOTIDE SEQUENCE</scope>
    <source>
        <strain evidence="1">CBS 508.74</strain>
    </source>
</reference>
<dbReference type="RefSeq" id="XP_064674373.1">
    <property type="nucleotide sequence ID" value="XM_064809084.1"/>
</dbReference>
<dbReference type="GeneID" id="89933207"/>
<protein>
    <submittedName>
        <fullName evidence="1">Uncharacterized protein</fullName>
    </submittedName>
</protein>
<reference evidence="1" key="1">
    <citation type="journal article" date="2023" name="Mol. Phylogenet. Evol.">
        <title>Genome-scale phylogeny and comparative genomics of the fungal order Sordariales.</title>
        <authorList>
            <person name="Hensen N."/>
            <person name="Bonometti L."/>
            <person name="Westerberg I."/>
            <person name="Brannstrom I.O."/>
            <person name="Guillou S."/>
            <person name="Cros-Aarteil S."/>
            <person name="Calhoun S."/>
            <person name="Haridas S."/>
            <person name="Kuo A."/>
            <person name="Mondo S."/>
            <person name="Pangilinan J."/>
            <person name="Riley R."/>
            <person name="LaButti K."/>
            <person name="Andreopoulos B."/>
            <person name="Lipzen A."/>
            <person name="Chen C."/>
            <person name="Yan M."/>
            <person name="Daum C."/>
            <person name="Ng V."/>
            <person name="Clum A."/>
            <person name="Steindorff A."/>
            <person name="Ohm R.A."/>
            <person name="Martin F."/>
            <person name="Silar P."/>
            <person name="Natvig D.O."/>
            <person name="Lalanne C."/>
            <person name="Gautier V."/>
            <person name="Ament-Velasquez S.L."/>
            <person name="Kruys A."/>
            <person name="Hutchinson M.I."/>
            <person name="Powell A.J."/>
            <person name="Barry K."/>
            <person name="Miller A.N."/>
            <person name="Grigoriev I.V."/>
            <person name="Debuchy R."/>
            <person name="Gladieux P."/>
            <person name="Hiltunen Thoren M."/>
            <person name="Johannesson H."/>
        </authorList>
    </citation>
    <scope>NUCLEOTIDE SEQUENCE</scope>
    <source>
        <strain evidence="1">CBS 508.74</strain>
    </source>
</reference>
<sequence length="92" mass="10470">MLTSAMPSAQPCISFSTCCAVTHSQTWSSRELPKSRARRPGLGRVYYGISRADVAPIIRLCVGSTSVSGVRLRRYYPRMRRLVWLRQKVPER</sequence>
<name>A0AAN6TLT3_9PEZI</name>
<comment type="caution">
    <text evidence="1">The sequence shown here is derived from an EMBL/GenBank/DDBJ whole genome shotgun (WGS) entry which is preliminary data.</text>
</comment>
<dbReference type="EMBL" id="MU853333">
    <property type="protein sequence ID" value="KAK4116803.1"/>
    <property type="molecule type" value="Genomic_DNA"/>
</dbReference>
<keyword evidence="2" id="KW-1185">Reference proteome</keyword>
<proteinExistence type="predicted"/>
<organism evidence="1 2">
    <name type="scientific">Canariomyces notabilis</name>
    <dbReference type="NCBI Taxonomy" id="2074819"/>
    <lineage>
        <taxon>Eukaryota</taxon>
        <taxon>Fungi</taxon>
        <taxon>Dikarya</taxon>
        <taxon>Ascomycota</taxon>
        <taxon>Pezizomycotina</taxon>
        <taxon>Sordariomycetes</taxon>
        <taxon>Sordariomycetidae</taxon>
        <taxon>Sordariales</taxon>
        <taxon>Chaetomiaceae</taxon>
        <taxon>Canariomyces</taxon>
    </lineage>
</organism>
<accession>A0AAN6TLT3</accession>
<evidence type="ECO:0000313" key="2">
    <source>
        <dbReference type="Proteomes" id="UP001302812"/>
    </source>
</evidence>